<dbReference type="Proteomes" id="UP000078295">
    <property type="component" value="Unassembled WGS sequence"/>
</dbReference>
<organism evidence="6 7">
    <name type="scientific">Moraxella catarrhalis</name>
    <name type="common">Branhamella catarrhalis</name>
    <dbReference type="NCBI Taxonomy" id="480"/>
    <lineage>
        <taxon>Bacteria</taxon>
        <taxon>Pseudomonadati</taxon>
        <taxon>Pseudomonadota</taxon>
        <taxon>Gammaproteobacteria</taxon>
        <taxon>Moraxellales</taxon>
        <taxon>Moraxellaceae</taxon>
        <taxon>Moraxella</taxon>
    </lineage>
</organism>
<dbReference type="OrthoDB" id="6064855at2"/>
<dbReference type="SUPFAM" id="SSF109635">
    <property type="entry name" value="DnaK suppressor protein DksA, alpha-hairpin domain"/>
    <property type="match status" value="1"/>
</dbReference>
<reference evidence="6 7" key="1">
    <citation type="journal article" date="2016" name="Genome Biol. Evol.">
        <title>Comparative Genomic Analyses of the Moraxella catarrhalis Serosensitive and Seroresistant Lineages Demonstrate Their Independent Evolution.</title>
        <authorList>
            <person name="Earl J.P."/>
            <person name="de Vries S.P."/>
            <person name="Ahmed A."/>
            <person name="Powell E."/>
            <person name="Schultz M.P."/>
            <person name="Hermans P.W."/>
            <person name="Hill D.J."/>
            <person name="Zhou Z."/>
            <person name="Constantinidou C.I."/>
            <person name="Hu F.Z."/>
            <person name="Bootsma H.J."/>
            <person name="Ehrlich G.D."/>
        </authorList>
    </citation>
    <scope>NUCLEOTIDE SEQUENCE [LARGE SCALE GENOMIC DNA]</scope>
    <source>
        <strain evidence="6 7">F23</strain>
    </source>
</reference>
<feature type="zinc finger region" description="dksA C4-type" evidence="4">
    <location>
        <begin position="82"/>
        <end position="106"/>
    </location>
</feature>
<dbReference type="InterPro" id="IPR037187">
    <property type="entry name" value="DnaK_N"/>
</dbReference>
<dbReference type="PANTHER" id="PTHR33823:SF4">
    <property type="entry name" value="GENERAL STRESS PROTEIN 16O"/>
    <property type="match status" value="1"/>
</dbReference>
<evidence type="ECO:0000259" key="5">
    <source>
        <dbReference type="Pfam" id="PF01258"/>
    </source>
</evidence>
<evidence type="ECO:0000256" key="2">
    <source>
        <dbReference type="ARBA" id="ARBA00022771"/>
    </source>
</evidence>
<dbReference type="Pfam" id="PF01258">
    <property type="entry name" value="zf-dskA_traR"/>
    <property type="match status" value="1"/>
</dbReference>
<feature type="domain" description="Zinc finger DksA/TraR C4-type" evidence="5">
    <location>
        <begin position="77"/>
        <end position="104"/>
    </location>
</feature>
<keyword evidence="3" id="KW-0862">Zinc</keyword>
<sequence length="108" mass="12339">MQNLDAYKQDLLALKKEYQSRIDKISDHISNPKDQLQQHWDDQAVAASRDEMRKALLIEAEQGLAQVNGALRRIEQGEYGSCVECGEPINENRLQTVPYTPYCIHHAS</sequence>
<dbReference type="InterPro" id="IPR000962">
    <property type="entry name" value="Znf_DskA_TraR"/>
</dbReference>
<proteinExistence type="predicted"/>
<evidence type="ECO:0000313" key="6">
    <source>
        <dbReference type="EMBL" id="OAV23029.1"/>
    </source>
</evidence>
<evidence type="ECO:0000256" key="4">
    <source>
        <dbReference type="PROSITE-ProRule" id="PRU00510"/>
    </source>
</evidence>
<dbReference type="RefSeq" id="WP_064604841.1">
    <property type="nucleotide sequence ID" value="NZ_JAABLA010000001.1"/>
</dbReference>
<gene>
    <name evidence="6" type="ORF">AO370_1687</name>
</gene>
<evidence type="ECO:0000256" key="1">
    <source>
        <dbReference type="ARBA" id="ARBA00022723"/>
    </source>
</evidence>
<evidence type="ECO:0000256" key="3">
    <source>
        <dbReference type="ARBA" id="ARBA00022833"/>
    </source>
</evidence>
<comment type="caution">
    <text evidence="6">The sequence shown here is derived from an EMBL/GenBank/DDBJ whole genome shotgun (WGS) entry which is preliminary data.</text>
</comment>
<dbReference type="PANTHER" id="PTHR33823">
    <property type="entry name" value="RNA POLYMERASE-BINDING TRANSCRIPTION FACTOR DKSA-RELATED"/>
    <property type="match status" value="1"/>
</dbReference>
<dbReference type="EMBL" id="LXHQ01000046">
    <property type="protein sequence ID" value="OAV23029.1"/>
    <property type="molecule type" value="Genomic_DNA"/>
</dbReference>
<keyword evidence="2" id="KW-0863">Zinc-finger</keyword>
<dbReference type="SUPFAM" id="SSF57716">
    <property type="entry name" value="Glucocorticoid receptor-like (DNA-binding domain)"/>
    <property type="match status" value="1"/>
</dbReference>
<protein>
    <submittedName>
        <fullName evidence="6">DnaK suppressor protein</fullName>
    </submittedName>
</protein>
<dbReference type="GO" id="GO:0008270">
    <property type="term" value="F:zinc ion binding"/>
    <property type="evidence" value="ECO:0007669"/>
    <property type="project" value="UniProtKB-KW"/>
</dbReference>
<dbReference type="Gene3D" id="1.20.120.910">
    <property type="entry name" value="DksA, coiled-coil domain"/>
    <property type="match status" value="1"/>
</dbReference>
<name>A0A198X8E7_MORCA</name>
<evidence type="ECO:0000313" key="7">
    <source>
        <dbReference type="Proteomes" id="UP000078295"/>
    </source>
</evidence>
<dbReference type="PROSITE" id="PS51128">
    <property type="entry name" value="ZF_DKSA_2"/>
    <property type="match status" value="1"/>
</dbReference>
<accession>A0A198X8E7</accession>
<keyword evidence="1" id="KW-0479">Metal-binding</keyword>
<dbReference type="AlphaFoldDB" id="A0A198X8E7"/>